<evidence type="ECO:0000259" key="7">
    <source>
        <dbReference type="PROSITE" id="PS50011"/>
    </source>
</evidence>
<dbReference type="SUPFAM" id="SSF56112">
    <property type="entry name" value="Protein kinase-like (PK-like)"/>
    <property type="match status" value="1"/>
</dbReference>
<dbReference type="InterPro" id="IPR011009">
    <property type="entry name" value="Kinase-like_dom_sf"/>
</dbReference>
<dbReference type="GO" id="GO:0004674">
    <property type="term" value="F:protein serine/threonine kinase activity"/>
    <property type="evidence" value="ECO:0007669"/>
    <property type="project" value="UniProtKB-KW"/>
</dbReference>
<feature type="binding site" evidence="6">
    <location>
        <position position="87"/>
    </location>
    <ligand>
        <name>ATP</name>
        <dbReference type="ChEBI" id="CHEBI:30616"/>
    </ligand>
</feature>
<keyword evidence="5 6" id="KW-0067">ATP-binding</keyword>
<dbReference type="AlphaFoldDB" id="W2TLE1"/>
<dbReference type="KEGG" id="nai:NECAME_17713"/>
<keyword evidence="9" id="KW-1185">Reference proteome</keyword>
<dbReference type="STRING" id="51031.W2TLE1"/>
<dbReference type="PROSITE" id="PS00107">
    <property type="entry name" value="PROTEIN_KINASE_ATP"/>
    <property type="match status" value="1"/>
</dbReference>
<keyword evidence="3 6" id="KW-0547">Nucleotide-binding</keyword>
<keyword evidence="4" id="KW-0418">Kinase</keyword>
<gene>
    <name evidence="8" type="ORF">NECAME_17713</name>
</gene>
<sequence>MVDVVQSPGHPAVDAADMVADNESCASLQRKEYPVPWLEALFLPEFPSRSPIKENSFLILNEIGYGSFGRVYRAVTKNNTRGIYALKVQQKSLVLGKNAVQQVRREVAVQYPVGGIGDMFGLWRDHGTLPQRAIQIYGAELGIALGAWSYHHKLERLPNSFNRRTPMRCELEK</sequence>
<accession>W2TLE1</accession>
<dbReference type="InterPro" id="IPR017441">
    <property type="entry name" value="Protein_kinase_ATP_BS"/>
</dbReference>
<dbReference type="InterPro" id="IPR000719">
    <property type="entry name" value="Prot_kinase_dom"/>
</dbReference>
<dbReference type="Proteomes" id="UP000053676">
    <property type="component" value="Unassembled WGS sequence"/>
</dbReference>
<dbReference type="EMBL" id="KI658476">
    <property type="protein sequence ID" value="ETN82449.1"/>
    <property type="molecule type" value="Genomic_DNA"/>
</dbReference>
<organism evidence="8 9">
    <name type="scientific">Necator americanus</name>
    <name type="common">Human hookworm</name>
    <dbReference type="NCBI Taxonomy" id="51031"/>
    <lineage>
        <taxon>Eukaryota</taxon>
        <taxon>Metazoa</taxon>
        <taxon>Ecdysozoa</taxon>
        <taxon>Nematoda</taxon>
        <taxon>Chromadorea</taxon>
        <taxon>Rhabditida</taxon>
        <taxon>Rhabditina</taxon>
        <taxon>Rhabditomorpha</taxon>
        <taxon>Strongyloidea</taxon>
        <taxon>Ancylostomatidae</taxon>
        <taxon>Bunostominae</taxon>
        <taxon>Necator</taxon>
    </lineage>
</organism>
<evidence type="ECO:0000256" key="4">
    <source>
        <dbReference type="ARBA" id="ARBA00022777"/>
    </source>
</evidence>
<evidence type="ECO:0000256" key="3">
    <source>
        <dbReference type="ARBA" id="ARBA00022741"/>
    </source>
</evidence>
<evidence type="ECO:0000256" key="2">
    <source>
        <dbReference type="ARBA" id="ARBA00022679"/>
    </source>
</evidence>
<protein>
    <recommendedName>
        <fullName evidence="7">Protein kinase domain-containing protein</fullName>
    </recommendedName>
</protein>
<proteinExistence type="predicted"/>
<keyword evidence="1" id="KW-0723">Serine/threonine-protein kinase</keyword>
<reference evidence="9" key="1">
    <citation type="journal article" date="2014" name="Nat. Genet.">
        <title>Genome of the human hookworm Necator americanus.</title>
        <authorList>
            <person name="Tang Y.T."/>
            <person name="Gao X."/>
            <person name="Rosa B.A."/>
            <person name="Abubucker S."/>
            <person name="Hallsworth-Pepin K."/>
            <person name="Martin J."/>
            <person name="Tyagi R."/>
            <person name="Heizer E."/>
            <person name="Zhang X."/>
            <person name="Bhonagiri-Palsikar V."/>
            <person name="Minx P."/>
            <person name="Warren W.C."/>
            <person name="Wang Q."/>
            <person name="Zhan B."/>
            <person name="Hotez P.J."/>
            <person name="Sternberg P.W."/>
            <person name="Dougall A."/>
            <person name="Gaze S.T."/>
            <person name="Mulvenna J."/>
            <person name="Sotillo J."/>
            <person name="Ranganathan S."/>
            <person name="Rabelo E.M."/>
            <person name="Wilson R.K."/>
            <person name="Felgner P.L."/>
            <person name="Bethony J."/>
            <person name="Hawdon J.M."/>
            <person name="Gasser R.B."/>
            <person name="Loukas A."/>
            <person name="Mitreva M."/>
        </authorList>
    </citation>
    <scope>NUCLEOTIDE SEQUENCE [LARGE SCALE GENOMIC DNA]</scope>
</reference>
<feature type="domain" description="Protein kinase" evidence="7">
    <location>
        <begin position="57"/>
        <end position="173"/>
    </location>
</feature>
<dbReference type="PANTHER" id="PTHR24355:SF1">
    <property type="entry name" value="RIBOSOMAL PROTEIN S6 KINASE-RELATED PROTEIN"/>
    <property type="match status" value="1"/>
</dbReference>
<evidence type="ECO:0000313" key="8">
    <source>
        <dbReference type="EMBL" id="ETN82449.1"/>
    </source>
</evidence>
<evidence type="ECO:0000313" key="9">
    <source>
        <dbReference type="Proteomes" id="UP000053676"/>
    </source>
</evidence>
<dbReference type="GO" id="GO:0005524">
    <property type="term" value="F:ATP binding"/>
    <property type="evidence" value="ECO:0007669"/>
    <property type="project" value="UniProtKB-UniRule"/>
</dbReference>
<evidence type="ECO:0000256" key="6">
    <source>
        <dbReference type="PROSITE-ProRule" id="PRU10141"/>
    </source>
</evidence>
<dbReference type="PANTHER" id="PTHR24355">
    <property type="entry name" value="G PROTEIN-COUPLED RECEPTOR KINASE/RIBOSOMAL PROTEIN S6 KINASE"/>
    <property type="match status" value="1"/>
</dbReference>
<dbReference type="Gene3D" id="3.30.200.20">
    <property type="entry name" value="Phosphorylase Kinase, domain 1"/>
    <property type="match status" value="1"/>
</dbReference>
<dbReference type="PROSITE" id="PS50011">
    <property type="entry name" value="PROTEIN_KINASE_DOM"/>
    <property type="match status" value="1"/>
</dbReference>
<keyword evidence="2" id="KW-0808">Transferase</keyword>
<evidence type="ECO:0000256" key="1">
    <source>
        <dbReference type="ARBA" id="ARBA00022527"/>
    </source>
</evidence>
<name>W2TLE1_NECAM</name>
<evidence type="ECO:0000256" key="5">
    <source>
        <dbReference type="ARBA" id="ARBA00022840"/>
    </source>
</evidence>
<dbReference type="OrthoDB" id="3205605at2759"/>